<evidence type="ECO:0000313" key="7">
    <source>
        <dbReference type="Proteomes" id="UP000094714"/>
    </source>
</evidence>
<dbReference type="Proteomes" id="UP000094714">
    <property type="component" value="Chromosome"/>
</dbReference>
<dbReference type="InterPro" id="IPR002901">
    <property type="entry name" value="MGlyc_endo_b_GlcNAc-like_dom"/>
</dbReference>
<dbReference type="GO" id="GO:0004040">
    <property type="term" value="F:amidase activity"/>
    <property type="evidence" value="ECO:0007669"/>
    <property type="project" value="InterPro"/>
</dbReference>
<feature type="signal peptide" evidence="4">
    <location>
        <begin position="1"/>
        <end position="24"/>
    </location>
</feature>
<feature type="domain" description="Mannosyl-glycoprotein endo-beta-N-acetylglucosamidase-like" evidence="5">
    <location>
        <begin position="152"/>
        <end position="300"/>
    </location>
</feature>
<evidence type="ECO:0000256" key="4">
    <source>
        <dbReference type="SAM" id="SignalP"/>
    </source>
</evidence>
<evidence type="ECO:0000259" key="5">
    <source>
        <dbReference type="SMART" id="SM00047"/>
    </source>
</evidence>
<feature type="compositionally biased region" description="Low complexity" evidence="3">
    <location>
        <begin position="87"/>
        <end position="103"/>
    </location>
</feature>
<reference evidence="6 7" key="1">
    <citation type="submission" date="2016-09" db="EMBL/GenBank/DDBJ databases">
        <title>Genome Sequence of the Lactobacillus fermentum strain NCC2970 (CNCM I-5068).</title>
        <authorList>
            <person name="Barretto C."/>
            <person name="Ngom-Bru C."/>
            <person name="Genevaz A."/>
            <person name="Fournier C."/>
            <person name="Moine D."/>
            <person name="Kassam M."/>
            <person name="Iltis A."/>
            <person name="Sagory-Zalkind P."/>
            <person name="Faucherand G."/>
            <person name="Descombes P."/>
            <person name="Duboux S."/>
        </authorList>
    </citation>
    <scope>NUCLEOTIDE SEQUENCE [LARGE SCALE GENOMIC DNA]</scope>
    <source>
        <strain evidence="6 7">NCC2970</strain>
    </source>
</reference>
<dbReference type="Gene3D" id="1.10.530.10">
    <property type="match status" value="1"/>
</dbReference>
<evidence type="ECO:0000313" key="6">
    <source>
        <dbReference type="EMBL" id="AOR73833.1"/>
    </source>
</evidence>
<dbReference type="Pfam" id="PF01832">
    <property type="entry name" value="Glucosaminidase"/>
    <property type="match status" value="1"/>
</dbReference>
<gene>
    <name evidence="6" type="ORF">LACFE_CDS0359</name>
</gene>
<feature type="chain" id="PRO_5009104506" description="Mannosyl-glycoprotein endo-beta-N-acetylglucosamidase-like domain-containing protein" evidence="4">
    <location>
        <begin position="25"/>
        <end position="374"/>
    </location>
</feature>
<dbReference type="PATRIC" id="fig|1613.112.peg.380"/>
<evidence type="ECO:0000256" key="3">
    <source>
        <dbReference type="SAM" id="MobiDB-lite"/>
    </source>
</evidence>
<dbReference type="SMART" id="SM00047">
    <property type="entry name" value="LYZ2"/>
    <property type="match status" value="1"/>
</dbReference>
<keyword evidence="2" id="KW-0378">Hydrolase</keyword>
<dbReference type="AlphaFoldDB" id="A0A1D7ZVD5"/>
<feature type="region of interest" description="Disordered" evidence="3">
    <location>
        <begin position="82"/>
        <end position="129"/>
    </location>
</feature>
<comment type="similarity">
    <text evidence="1">Belongs to the glycosyl hydrolase 73 family.</text>
</comment>
<evidence type="ECO:0000256" key="1">
    <source>
        <dbReference type="ARBA" id="ARBA00010266"/>
    </source>
</evidence>
<dbReference type="InterPro" id="IPR051056">
    <property type="entry name" value="Glycosyl_Hydrolase_73"/>
</dbReference>
<organism evidence="6 7">
    <name type="scientific">Limosilactobacillus fermentum</name>
    <name type="common">Lactobacillus fermentum</name>
    <dbReference type="NCBI Taxonomy" id="1613"/>
    <lineage>
        <taxon>Bacteria</taxon>
        <taxon>Bacillati</taxon>
        <taxon>Bacillota</taxon>
        <taxon>Bacilli</taxon>
        <taxon>Lactobacillales</taxon>
        <taxon>Lactobacillaceae</taxon>
        <taxon>Limosilactobacillus</taxon>
    </lineage>
</organism>
<keyword evidence="4" id="KW-0732">Signal</keyword>
<proteinExistence type="inferred from homology"/>
<sequence>MLMKKLMTVTTLITALALPMTAKAATNQGWTQEEQARYLAGVKLAGEDLLTGEHHQPTDPVELAGYQEGLTRGQQWLADHPVSEAPAASSISTSQVTSAASSTEPTEATSAPSDSGDEQAALAESLSDGSAVASQAEATVTPAADYHERYAPLPLTISQRQFINQVAPAAVKIGQEYDLYPSVMIAQAALESNWGNSDLSRLHHNLFGIKGTGVVMPTTENLGGQDVTITAGFKSYADVSASFADYAKVLNQGLYRGVHRSTTNSYRQVTAALTGTYATDPNYQAKLNQLIEAYQLDQYDQQGASPTSTSQAQAAEVTTAPLSSAATSSVAASPANTKEAASPVKAGGVPWPVPVAGGAGSVGLLAWLRKLVTK</sequence>
<accession>A0A1D7ZVD5</accession>
<feature type="region of interest" description="Disordered" evidence="3">
    <location>
        <begin position="330"/>
        <end position="349"/>
    </location>
</feature>
<dbReference type="Gene3D" id="4.10.80.30">
    <property type="entry name" value="DNA polymerase, domain 6"/>
    <property type="match status" value="1"/>
</dbReference>
<dbReference type="EMBL" id="CP017151">
    <property type="protein sequence ID" value="AOR73833.1"/>
    <property type="molecule type" value="Genomic_DNA"/>
</dbReference>
<protein>
    <recommendedName>
        <fullName evidence="5">Mannosyl-glycoprotein endo-beta-N-acetylglucosamidase-like domain-containing protein</fullName>
    </recommendedName>
</protein>
<dbReference type="PANTHER" id="PTHR33308:SF9">
    <property type="entry name" value="PEPTIDOGLYCAN HYDROLASE FLGJ"/>
    <property type="match status" value="1"/>
</dbReference>
<name>A0A1D7ZVD5_LIMFE</name>
<feature type="compositionally biased region" description="Polar residues" evidence="3">
    <location>
        <begin position="104"/>
        <end position="113"/>
    </location>
</feature>
<evidence type="ECO:0000256" key="2">
    <source>
        <dbReference type="ARBA" id="ARBA00022801"/>
    </source>
</evidence>
<dbReference type="PANTHER" id="PTHR33308">
    <property type="entry name" value="PEPTIDOGLYCAN HYDROLASE FLGJ"/>
    <property type="match status" value="1"/>
</dbReference>